<evidence type="ECO:0000313" key="4">
    <source>
        <dbReference type="EMBL" id="KJE93604.1"/>
    </source>
</evidence>
<feature type="chain" id="PRO_5002255458" evidence="3">
    <location>
        <begin position="40"/>
        <end position="304"/>
    </location>
</feature>
<keyword evidence="2" id="KW-0812">Transmembrane</keyword>
<evidence type="ECO:0000256" key="3">
    <source>
        <dbReference type="SAM" id="SignalP"/>
    </source>
</evidence>
<keyword evidence="5" id="KW-1185">Reference proteome</keyword>
<evidence type="ECO:0000313" key="5">
    <source>
        <dbReference type="Proteomes" id="UP000008743"/>
    </source>
</evidence>
<evidence type="ECO:0000256" key="1">
    <source>
        <dbReference type="SAM" id="MobiDB-lite"/>
    </source>
</evidence>
<protein>
    <submittedName>
        <fullName evidence="4">Uncharacterized protein</fullName>
    </submittedName>
</protein>
<organism evidence="4 5">
    <name type="scientific">Capsaspora owczarzaki (strain ATCC 30864)</name>
    <dbReference type="NCBI Taxonomy" id="595528"/>
    <lineage>
        <taxon>Eukaryota</taxon>
        <taxon>Filasterea</taxon>
        <taxon>Capsaspora</taxon>
    </lineage>
</organism>
<evidence type="ECO:0000256" key="2">
    <source>
        <dbReference type="SAM" id="Phobius"/>
    </source>
</evidence>
<dbReference type="InParanoid" id="A0A0D2X332"/>
<feature type="transmembrane region" description="Helical" evidence="2">
    <location>
        <begin position="238"/>
        <end position="260"/>
    </location>
</feature>
<gene>
    <name evidence="4" type="ORF">CAOG_004366</name>
</gene>
<accession>A0A0D2X332</accession>
<proteinExistence type="predicted"/>
<dbReference type="AlphaFoldDB" id="A0A0D2X332"/>
<keyword evidence="2" id="KW-1133">Transmembrane helix</keyword>
<feature type="region of interest" description="Disordered" evidence="1">
    <location>
        <begin position="185"/>
        <end position="217"/>
    </location>
</feature>
<sequence>MIAGSSIRRSSSKPSRRSFALWLCIFATLFTTLAAPALAAPVRNRRHRAKPLPDEAADGSVLDDRRTLVYVAIEVHNSQIKLNDRIVNPEGAASEGARLDVDALVIDKSPEGLVLERAVVTVSVEVHAGFDTVRALNEATGLPSLSRRLLVAVRVLEIANVRAVHVDLQQVSILFDDHGHERSRSMVGIGMHDDDNDQELSESPSEPQVPQEVVDQDDAPGCNSTCVSFPCRWTRAPLIVKVMFVMGTSCICLIALYFVVSRLCCNPANKARASRNNYGKNLLVAHPTVQYTMLLNTFDEELQK</sequence>
<keyword evidence="3" id="KW-0732">Signal</keyword>
<dbReference type="EMBL" id="KE346365">
    <property type="protein sequence ID" value="KJE93604.1"/>
    <property type="molecule type" value="Genomic_DNA"/>
</dbReference>
<dbReference type="Proteomes" id="UP000008743">
    <property type="component" value="Unassembled WGS sequence"/>
</dbReference>
<feature type="signal peptide" evidence="3">
    <location>
        <begin position="1"/>
        <end position="39"/>
    </location>
</feature>
<reference evidence="5" key="1">
    <citation type="submission" date="2011-02" db="EMBL/GenBank/DDBJ databases">
        <title>The Genome Sequence of Capsaspora owczarzaki ATCC 30864.</title>
        <authorList>
            <person name="Russ C."/>
            <person name="Cuomo C."/>
            <person name="Burger G."/>
            <person name="Gray M.W."/>
            <person name="Holland P.W.H."/>
            <person name="King N."/>
            <person name="Lang F.B.F."/>
            <person name="Roger A.J."/>
            <person name="Ruiz-Trillo I."/>
            <person name="Young S.K."/>
            <person name="Zeng Q."/>
            <person name="Gargeya S."/>
            <person name="Alvarado L."/>
            <person name="Berlin A."/>
            <person name="Chapman S.B."/>
            <person name="Chen Z."/>
            <person name="Freedman E."/>
            <person name="Gellesch M."/>
            <person name="Goldberg J."/>
            <person name="Griggs A."/>
            <person name="Gujja S."/>
            <person name="Heilman E."/>
            <person name="Heiman D."/>
            <person name="Howarth C."/>
            <person name="Mehta T."/>
            <person name="Neiman D."/>
            <person name="Pearson M."/>
            <person name="Roberts A."/>
            <person name="Saif S."/>
            <person name="Shea T."/>
            <person name="Shenoy N."/>
            <person name="Sisk P."/>
            <person name="Stolte C."/>
            <person name="Sykes S."/>
            <person name="White J."/>
            <person name="Yandava C."/>
            <person name="Haas B."/>
            <person name="Nusbaum C."/>
            <person name="Birren B."/>
        </authorList>
    </citation>
    <scope>NUCLEOTIDE SEQUENCE</scope>
    <source>
        <strain evidence="5">ATCC 30864</strain>
    </source>
</reference>
<name>A0A0D2X332_CAPO3</name>
<keyword evidence="2" id="KW-0472">Membrane</keyword>